<comment type="caution">
    <text evidence="1">The sequence shown here is derived from an EMBL/GenBank/DDBJ whole genome shotgun (WGS) entry which is preliminary data.</text>
</comment>
<keyword evidence="2" id="KW-1185">Reference proteome</keyword>
<dbReference type="GO" id="GO:0043025">
    <property type="term" value="C:neuronal cell body"/>
    <property type="evidence" value="ECO:0007669"/>
    <property type="project" value="TreeGrafter"/>
</dbReference>
<reference evidence="1" key="1">
    <citation type="submission" date="2023-07" db="EMBL/GenBank/DDBJ databases">
        <authorList>
            <consortium name="CYATHOMIX"/>
        </authorList>
    </citation>
    <scope>NUCLEOTIDE SEQUENCE</scope>
    <source>
        <strain evidence="1">N/A</strain>
    </source>
</reference>
<dbReference type="InterPro" id="IPR010558">
    <property type="entry name" value="Ly-6-related"/>
</dbReference>
<dbReference type="Pfam" id="PF06579">
    <property type="entry name" value="Ly-6_related"/>
    <property type="match status" value="1"/>
</dbReference>
<dbReference type="GO" id="GO:1990834">
    <property type="term" value="P:response to odorant"/>
    <property type="evidence" value="ECO:0007669"/>
    <property type="project" value="TreeGrafter"/>
</dbReference>
<proteinExistence type="predicted"/>
<evidence type="ECO:0000313" key="1">
    <source>
        <dbReference type="EMBL" id="CAJ0602475.1"/>
    </source>
</evidence>
<dbReference type="AlphaFoldDB" id="A0AA36H2B7"/>
<gene>
    <name evidence="1" type="ORF">CYNAS_LOCUS14458</name>
</gene>
<dbReference type="Proteomes" id="UP001176961">
    <property type="component" value="Unassembled WGS sequence"/>
</dbReference>
<dbReference type="GO" id="GO:0042048">
    <property type="term" value="P:olfactory behavior"/>
    <property type="evidence" value="ECO:0007669"/>
    <property type="project" value="TreeGrafter"/>
</dbReference>
<dbReference type="EMBL" id="CATQJL010000305">
    <property type="protein sequence ID" value="CAJ0602475.1"/>
    <property type="molecule type" value="Genomic_DNA"/>
</dbReference>
<organism evidence="1 2">
    <name type="scientific">Cylicocyclus nassatus</name>
    <name type="common">Nematode worm</name>
    <dbReference type="NCBI Taxonomy" id="53992"/>
    <lineage>
        <taxon>Eukaryota</taxon>
        <taxon>Metazoa</taxon>
        <taxon>Ecdysozoa</taxon>
        <taxon>Nematoda</taxon>
        <taxon>Chromadorea</taxon>
        <taxon>Rhabditida</taxon>
        <taxon>Rhabditina</taxon>
        <taxon>Rhabditomorpha</taxon>
        <taxon>Strongyloidea</taxon>
        <taxon>Strongylidae</taxon>
        <taxon>Cylicocyclus</taxon>
    </lineage>
</organism>
<accession>A0AA36H2B7</accession>
<dbReference type="PANTHER" id="PTHR34722:SF2">
    <property type="entry name" value="HOMOLOG OF ODR-2 (TWO)"/>
    <property type="match status" value="1"/>
</dbReference>
<evidence type="ECO:0000313" key="2">
    <source>
        <dbReference type="Proteomes" id="UP001176961"/>
    </source>
</evidence>
<dbReference type="GO" id="GO:0030424">
    <property type="term" value="C:axon"/>
    <property type="evidence" value="ECO:0007669"/>
    <property type="project" value="TreeGrafter"/>
</dbReference>
<sequence>MLPRLVVLLLLLKSIVYGYIAQGEKLSGHRCYSCMSRYYGVTWQFAGYSRIYVEPRAFTDACKNPLTRNADVPFAYCEDTSNCISMIEDLRIGTGAKGYIRGCFSSLFLAGFNRTGSSGALAAHSFCHTFNLTQLISRGHPQESSMSVCSCRGSMCNGAAMSSHGRDHFQVLLVLLLLTWALL</sequence>
<name>A0AA36H2B7_CYLNA</name>
<dbReference type="PANTHER" id="PTHR34722">
    <property type="entry name" value="HOMOLOG OF ODR-2 (TWO)-RELATED"/>
    <property type="match status" value="1"/>
</dbReference>
<protein>
    <submittedName>
        <fullName evidence="1">Uncharacterized protein</fullName>
    </submittedName>
</protein>